<feature type="domain" description="Rhodanese" evidence="1">
    <location>
        <begin position="14"/>
        <end position="66"/>
    </location>
</feature>
<dbReference type="Gene3D" id="3.40.250.10">
    <property type="entry name" value="Rhodanese-like domain"/>
    <property type="match status" value="1"/>
</dbReference>
<evidence type="ECO:0000313" key="2">
    <source>
        <dbReference type="EMBL" id="MDZ5488532.1"/>
    </source>
</evidence>
<organism evidence="2 3">
    <name type="scientific">Micromonospora sicca</name>
    <dbReference type="NCBI Taxonomy" id="2202420"/>
    <lineage>
        <taxon>Bacteria</taxon>
        <taxon>Bacillati</taxon>
        <taxon>Actinomycetota</taxon>
        <taxon>Actinomycetes</taxon>
        <taxon>Micromonosporales</taxon>
        <taxon>Micromonosporaceae</taxon>
        <taxon>Micromonospora</taxon>
    </lineage>
</organism>
<keyword evidence="3" id="KW-1185">Reference proteome</keyword>
<evidence type="ECO:0000313" key="3">
    <source>
        <dbReference type="Proteomes" id="UP001290101"/>
    </source>
</evidence>
<protein>
    <submittedName>
        <fullName evidence="2">Rhodanese-like domain-containing protein</fullName>
    </submittedName>
</protein>
<reference evidence="2 3" key="1">
    <citation type="submission" date="2023-12" db="EMBL/GenBank/DDBJ databases">
        <title>Micromonospora sp. nov., isolated from Atacama Desert.</title>
        <authorList>
            <person name="Carro L."/>
            <person name="Golinska P."/>
            <person name="Klenk H.-P."/>
            <person name="Goodfellow M."/>
        </authorList>
    </citation>
    <scope>NUCLEOTIDE SEQUENCE [LARGE SCALE GENOMIC DNA]</scope>
    <source>
        <strain evidence="2 3">4G53</strain>
    </source>
</reference>
<accession>A0ABU5J7I3</accession>
<dbReference type="InterPro" id="IPR001763">
    <property type="entry name" value="Rhodanese-like_dom"/>
</dbReference>
<gene>
    <name evidence="2" type="ORF">U2F25_03470</name>
</gene>
<dbReference type="InterPro" id="IPR036873">
    <property type="entry name" value="Rhodanese-like_dom_sf"/>
</dbReference>
<comment type="caution">
    <text evidence="2">The sequence shown here is derived from an EMBL/GenBank/DDBJ whole genome shotgun (WGS) entry which is preliminary data.</text>
</comment>
<dbReference type="InterPro" id="IPR001307">
    <property type="entry name" value="Thiosulphate_STrfase_CS"/>
</dbReference>
<name>A0ABU5J7I3_9ACTN</name>
<sequence>MVARIDLPRLRSLLGTGAQLVEVLPTAEYADQHLPGAVNIPLKTLNPATTAALDRIRPVVVYCWDGL</sequence>
<proteinExistence type="predicted"/>
<dbReference type="SUPFAM" id="SSF52821">
    <property type="entry name" value="Rhodanese/Cell cycle control phosphatase"/>
    <property type="match status" value="1"/>
</dbReference>
<dbReference type="PROSITE" id="PS50206">
    <property type="entry name" value="RHODANESE_3"/>
    <property type="match status" value="1"/>
</dbReference>
<dbReference type="RefSeq" id="WP_238453745.1">
    <property type="nucleotide sequence ID" value="NZ_JAXOTQ010000003.1"/>
</dbReference>
<dbReference type="PROSITE" id="PS00380">
    <property type="entry name" value="RHODANESE_1"/>
    <property type="match status" value="1"/>
</dbReference>
<dbReference type="EMBL" id="JAXOTQ010000003">
    <property type="protein sequence ID" value="MDZ5488532.1"/>
    <property type="molecule type" value="Genomic_DNA"/>
</dbReference>
<evidence type="ECO:0000259" key="1">
    <source>
        <dbReference type="PROSITE" id="PS50206"/>
    </source>
</evidence>
<dbReference type="Pfam" id="PF00581">
    <property type="entry name" value="Rhodanese"/>
    <property type="match status" value="1"/>
</dbReference>
<dbReference type="Proteomes" id="UP001290101">
    <property type="component" value="Unassembled WGS sequence"/>
</dbReference>